<dbReference type="EMBL" id="CP130612">
    <property type="protein sequence ID" value="WKW11791.1"/>
    <property type="molecule type" value="Genomic_DNA"/>
</dbReference>
<evidence type="ECO:0000313" key="6">
    <source>
        <dbReference type="Proteomes" id="UP001229955"/>
    </source>
</evidence>
<sequence length="204" mass="21720">MTRPSKIVCAGRNYREHAKELGNEVPTAPLIFLKPASSVIDGGAAIVLPKDAGRVDFEGEIGVVIGTRLSRATREQAAAAVRGIVAVNDVSARDWQKGDGQWWRAKGSDTFCPIGPERQGTVNLHDLTVVTRVNGEECQRGGASEMVFPIDELLSYISQRMTLEPGDVVATGTPAGVKALKAGDVVEVEVLGWSKVSNPVVDEA</sequence>
<protein>
    <submittedName>
        <fullName evidence="5">Fumarylacetoacetate hydrolase family protein</fullName>
    </submittedName>
</protein>
<reference evidence="5" key="1">
    <citation type="submission" date="2023-07" db="EMBL/GenBank/DDBJ databases">
        <authorList>
            <person name="Haufschild T."/>
            <person name="Kallscheuer N."/>
            <person name="Hammer J."/>
            <person name="Kohn T."/>
            <person name="Kabuu M."/>
            <person name="Jogler M."/>
            <person name="Wohfarth N."/>
            <person name="Heuer A."/>
            <person name="Rohde M."/>
            <person name="van Teeseling M.C.F."/>
            <person name="Jogler C."/>
        </authorList>
    </citation>
    <scope>NUCLEOTIDE SEQUENCE</scope>
    <source>
        <strain evidence="4">Strain 138</strain>
        <strain evidence="5">Strain 318</strain>
    </source>
</reference>
<dbReference type="Pfam" id="PF01557">
    <property type="entry name" value="FAA_hydrolase"/>
    <property type="match status" value="1"/>
</dbReference>
<dbReference type="PANTHER" id="PTHR11820:SF7">
    <property type="entry name" value="ACYLPYRUVASE FAHD1, MITOCHONDRIAL"/>
    <property type="match status" value="1"/>
</dbReference>
<keyword evidence="2" id="KW-0479">Metal-binding</keyword>
<organism evidence="5 6">
    <name type="scientific">Pseudogemmatithrix spongiicola</name>
    <dbReference type="NCBI Taxonomy" id="3062599"/>
    <lineage>
        <taxon>Bacteria</taxon>
        <taxon>Pseudomonadati</taxon>
        <taxon>Gemmatimonadota</taxon>
        <taxon>Gemmatimonadia</taxon>
        <taxon>Gemmatimonadales</taxon>
        <taxon>Gemmatimonadaceae</taxon>
        <taxon>Pseudogemmatithrix</taxon>
    </lineage>
</organism>
<dbReference type="FunFam" id="3.90.850.10:FF:000002">
    <property type="entry name" value="2-hydroxyhepta-2,4-diene-1,7-dioate isomerase"/>
    <property type="match status" value="1"/>
</dbReference>
<dbReference type="KEGG" id="pspc:Strain318_001055"/>
<dbReference type="SUPFAM" id="SSF56529">
    <property type="entry name" value="FAH"/>
    <property type="match status" value="1"/>
</dbReference>
<dbReference type="InterPro" id="IPR011234">
    <property type="entry name" value="Fumarylacetoacetase-like_C"/>
</dbReference>
<evidence type="ECO:0000256" key="2">
    <source>
        <dbReference type="ARBA" id="ARBA00022723"/>
    </source>
</evidence>
<keyword evidence="5" id="KW-0378">Hydrolase</keyword>
<dbReference type="Proteomes" id="UP001229955">
    <property type="component" value="Chromosome"/>
</dbReference>
<comment type="similarity">
    <text evidence="1">Belongs to the FAH family.</text>
</comment>
<feature type="domain" description="Fumarylacetoacetase-like C-terminal" evidence="3">
    <location>
        <begin position="6"/>
        <end position="201"/>
    </location>
</feature>
<dbReference type="EMBL" id="CP130613">
    <property type="protein sequence ID" value="WKW14701.1"/>
    <property type="molecule type" value="Genomic_DNA"/>
</dbReference>
<dbReference type="AlphaFoldDB" id="A0AA49JZ54"/>
<dbReference type="GO" id="GO:0019752">
    <property type="term" value="P:carboxylic acid metabolic process"/>
    <property type="evidence" value="ECO:0007669"/>
    <property type="project" value="UniProtKB-ARBA"/>
</dbReference>
<gene>
    <name evidence="4" type="ORF">Strain138_001055</name>
    <name evidence="5" type="ORF">Strain318_001055</name>
</gene>
<evidence type="ECO:0000313" key="5">
    <source>
        <dbReference type="EMBL" id="WKW14701.1"/>
    </source>
</evidence>
<evidence type="ECO:0000256" key="1">
    <source>
        <dbReference type="ARBA" id="ARBA00010211"/>
    </source>
</evidence>
<dbReference type="InterPro" id="IPR036663">
    <property type="entry name" value="Fumarylacetoacetase_C_sf"/>
</dbReference>
<dbReference type="PANTHER" id="PTHR11820">
    <property type="entry name" value="ACYLPYRUVASE"/>
    <property type="match status" value="1"/>
</dbReference>
<dbReference type="GO" id="GO:0046872">
    <property type="term" value="F:metal ion binding"/>
    <property type="evidence" value="ECO:0007669"/>
    <property type="project" value="UniProtKB-KW"/>
</dbReference>
<proteinExistence type="inferred from homology"/>
<name>A0AA49JZ54_9BACT</name>
<evidence type="ECO:0000313" key="4">
    <source>
        <dbReference type="EMBL" id="WKW11791.1"/>
    </source>
</evidence>
<evidence type="ECO:0000259" key="3">
    <source>
        <dbReference type="Pfam" id="PF01557"/>
    </source>
</evidence>
<dbReference type="GO" id="GO:0018773">
    <property type="term" value="F:acetylpyruvate hydrolase activity"/>
    <property type="evidence" value="ECO:0007669"/>
    <property type="project" value="TreeGrafter"/>
</dbReference>
<dbReference type="GO" id="GO:0016853">
    <property type="term" value="F:isomerase activity"/>
    <property type="evidence" value="ECO:0007669"/>
    <property type="project" value="UniProtKB-ARBA"/>
</dbReference>
<accession>A0AA49JZ54</accession>
<dbReference type="Gene3D" id="3.90.850.10">
    <property type="entry name" value="Fumarylacetoacetase-like, C-terminal domain"/>
    <property type="match status" value="1"/>
</dbReference>
<keyword evidence="6" id="KW-1185">Reference proteome</keyword>
<accession>A0AA49JTM5</accession>